<proteinExistence type="predicted"/>
<dbReference type="Proteomes" id="UP001240984">
    <property type="component" value="Unassembled WGS sequence"/>
</dbReference>
<reference evidence="1 2" key="1">
    <citation type="submission" date="2023-07" db="EMBL/GenBank/DDBJ databases">
        <title>Sequencing the genomes of 1000 actinobacteria strains.</title>
        <authorList>
            <person name="Klenk H.-P."/>
        </authorList>
    </citation>
    <scope>NUCLEOTIDE SEQUENCE [LARGE SCALE GENOMIC DNA]</scope>
    <source>
        <strain evidence="1 2">DSM 44710</strain>
    </source>
</reference>
<dbReference type="EMBL" id="JAUSRA010000001">
    <property type="protein sequence ID" value="MDP9798292.1"/>
    <property type="molecule type" value="Genomic_DNA"/>
</dbReference>
<name>A0ABT9N3N6_9ACTN</name>
<protein>
    <recommendedName>
        <fullName evidence="3">Addiction module toxin RelE</fullName>
    </recommendedName>
</protein>
<dbReference type="Pfam" id="PF05973">
    <property type="entry name" value="Gp49"/>
    <property type="match status" value="1"/>
</dbReference>
<evidence type="ECO:0008006" key="3">
    <source>
        <dbReference type="Google" id="ProtNLM"/>
    </source>
</evidence>
<comment type="caution">
    <text evidence="1">The sequence shown here is derived from an EMBL/GenBank/DDBJ whole genome shotgun (WGS) entry which is preliminary data.</text>
</comment>
<evidence type="ECO:0000313" key="1">
    <source>
        <dbReference type="EMBL" id="MDP9798292.1"/>
    </source>
</evidence>
<dbReference type="RefSeq" id="WP_306836073.1">
    <property type="nucleotide sequence ID" value="NZ_JAUSRA010000001.1"/>
</dbReference>
<dbReference type="InterPro" id="IPR009241">
    <property type="entry name" value="HigB-like"/>
</dbReference>
<organism evidence="1 2">
    <name type="scientific">Catenuloplanes nepalensis</name>
    <dbReference type="NCBI Taxonomy" id="587533"/>
    <lineage>
        <taxon>Bacteria</taxon>
        <taxon>Bacillati</taxon>
        <taxon>Actinomycetota</taxon>
        <taxon>Actinomycetes</taxon>
        <taxon>Micromonosporales</taxon>
        <taxon>Micromonosporaceae</taxon>
        <taxon>Catenuloplanes</taxon>
    </lineage>
</organism>
<keyword evidence="2" id="KW-1185">Reference proteome</keyword>
<evidence type="ECO:0000313" key="2">
    <source>
        <dbReference type="Proteomes" id="UP001240984"/>
    </source>
</evidence>
<sequence>MLWPVYVHPEAELELSKIVIRERTALVHAIEKLEQIGPILGEPHAKHIQMTDEPLRELRPRQGRCPYRAFFRDFDSASVVAAIGPEADQDRRGFHRAVAAALDRLATVEEDQENTGSST</sequence>
<accession>A0ABT9N3N6</accession>
<gene>
    <name evidence="1" type="ORF">J2S43_006804</name>
</gene>